<comment type="subcellular location">
    <subcellularLocation>
        <location evidence="2">Chromosome</location>
    </subcellularLocation>
    <subcellularLocation>
        <location evidence="1">Nucleus</location>
    </subcellularLocation>
</comment>
<organism evidence="11 12">
    <name type="scientific">Nasonia vitripennis</name>
    <name type="common">Parasitic wasp</name>
    <dbReference type="NCBI Taxonomy" id="7425"/>
    <lineage>
        <taxon>Eukaryota</taxon>
        <taxon>Metazoa</taxon>
        <taxon>Ecdysozoa</taxon>
        <taxon>Arthropoda</taxon>
        <taxon>Hexapoda</taxon>
        <taxon>Insecta</taxon>
        <taxon>Pterygota</taxon>
        <taxon>Neoptera</taxon>
        <taxon>Endopterygota</taxon>
        <taxon>Hymenoptera</taxon>
        <taxon>Apocrita</taxon>
        <taxon>Proctotrupomorpha</taxon>
        <taxon>Chalcidoidea</taxon>
        <taxon>Pteromalidae</taxon>
        <taxon>Pteromalinae</taxon>
        <taxon>Nasonia</taxon>
    </lineage>
</organism>
<keyword evidence="6" id="KW-0949">S-adenosyl-L-methionine</keyword>
<evidence type="ECO:0000256" key="8">
    <source>
        <dbReference type="ARBA" id="ARBA00023242"/>
    </source>
</evidence>
<feature type="region of interest" description="Disordered" evidence="9">
    <location>
        <begin position="433"/>
        <end position="494"/>
    </location>
</feature>
<dbReference type="InterPro" id="IPR039977">
    <property type="entry name" value="Suv4-20/Set9"/>
</dbReference>
<dbReference type="OrthoDB" id="6616761at2759"/>
<evidence type="ECO:0000256" key="4">
    <source>
        <dbReference type="ARBA" id="ARBA00022603"/>
    </source>
</evidence>
<evidence type="ECO:0000256" key="2">
    <source>
        <dbReference type="ARBA" id="ARBA00004286"/>
    </source>
</evidence>
<evidence type="ECO:0000256" key="5">
    <source>
        <dbReference type="ARBA" id="ARBA00022679"/>
    </source>
</evidence>
<evidence type="ECO:0000256" key="1">
    <source>
        <dbReference type="ARBA" id="ARBA00004123"/>
    </source>
</evidence>
<evidence type="ECO:0000256" key="3">
    <source>
        <dbReference type="ARBA" id="ARBA00022454"/>
    </source>
</evidence>
<dbReference type="PROSITE" id="PS50280">
    <property type="entry name" value="SET"/>
    <property type="match status" value="1"/>
</dbReference>
<evidence type="ECO:0000256" key="9">
    <source>
        <dbReference type="SAM" id="MobiDB-lite"/>
    </source>
</evidence>
<dbReference type="InterPro" id="IPR041938">
    <property type="entry name" value="Hist-Lys_N-MTase_N"/>
</dbReference>
<evidence type="ECO:0000256" key="7">
    <source>
        <dbReference type="ARBA" id="ARBA00022853"/>
    </source>
</evidence>
<feature type="domain" description="SET" evidence="10">
    <location>
        <begin position="105"/>
        <end position="221"/>
    </location>
</feature>
<feature type="region of interest" description="Disordered" evidence="9">
    <location>
        <begin position="519"/>
        <end position="570"/>
    </location>
</feature>
<protein>
    <recommendedName>
        <fullName evidence="10">SET domain-containing protein</fullName>
    </recommendedName>
</protein>
<proteinExistence type="predicted"/>
<dbReference type="GeneID" id="116415916"/>
<accession>A0A7M7PXU9</accession>
<evidence type="ECO:0000259" key="10">
    <source>
        <dbReference type="PROSITE" id="PS50280"/>
    </source>
</evidence>
<dbReference type="SUPFAM" id="SSF82199">
    <property type="entry name" value="SET domain"/>
    <property type="match status" value="1"/>
</dbReference>
<keyword evidence="5" id="KW-0808">Transferase</keyword>
<dbReference type="PANTHER" id="PTHR12977">
    <property type="entry name" value="SUPPRESSOR OF VARIEGATION 4-20-RELATED"/>
    <property type="match status" value="1"/>
</dbReference>
<name>A0A7M7PXU9_NASVI</name>
<evidence type="ECO:0000313" key="12">
    <source>
        <dbReference type="Proteomes" id="UP000002358"/>
    </source>
</evidence>
<dbReference type="EnsemblMetazoa" id="XM_031921557">
    <property type="protein sequence ID" value="XP_031777417"/>
    <property type="gene ID" value="LOC116415916"/>
</dbReference>
<dbReference type="InterPro" id="IPR046341">
    <property type="entry name" value="SET_dom_sf"/>
</dbReference>
<reference evidence="11" key="1">
    <citation type="submission" date="2021-01" db="UniProtKB">
        <authorList>
            <consortium name="EnsemblMetazoa"/>
        </authorList>
    </citation>
    <scope>IDENTIFICATION</scope>
</reference>
<keyword evidence="3" id="KW-0158">Chromosome</keyword>
<dbReference type="GO" id="GO:0005634">
    <property type="term" value="C:nucleus"/>
    <property type="evidence" value="ECO:0007669"/>
    <property type="project" value="UniProtKB-SubCell"/>
</dbReference>
<dbReference type="InterPro" id="IPR001214">
    <property type="entry name" value="SET_dom"/>
</dbReference>
<dbReference type="Pfam" id="PF00856">
    <property type="entry name" value="SET"/>
    <property type="match status" value="1"/>
</dbReference>
<keyword evidence="4" id="KW-0489">Methyltransferase</keyword>
<dbReference type="GO" id="GO:0042799">
    <property type="term" value="F:histone H4K20 methyltransferase activity"/>
    <property type="evidence" value="ECO:0007669"/>
    <property type="project" value="TreeGrafter"/>
</dbReference>
<keyword evidence="8" id="KW-0539">Nucleus</keyword>
<evidence type="ECO:0000313" key="11">
    <source>
        <dbReference type="EnsemblMetazoa" id="XP_031777417"/>
    </source>
</evidence>
<dbReference type="RefSeq" id="XP_031777417.1">
    <property type="nucleotide sequence ID" value="XM_031921557.1"/>
</dbReference>
<evidence type="ECO:0000256" key="6">
    <source>
        <dbReference type="ARBA" id="ARBA00022691"/>
    </source>
</evidence>
<sequence length="690" mass="78888">MEKEKPTKSSALASYDDLAKAIIIDTCVGYKTRKYKTYSNLTRSIKWEIISIIEEFKRDEKVKTTTTKLIDFCKSKKLFDKFSLNSQSTKANGIFSAYLTFLKSPDVELARCNRYTMDLGCGSKVIAARDLRQNQNLDILGLISTISETEEEILTKQNANFSIMISERSKKRVLLLFIGPASLLNHDCDPNCKYESLSTNSLRIRTLRKIKKGEELFAFYGQNYFNQKNSKCECHTCEVNKQGAFSIKDDKQLKLEGLNSDSSIIDFGFDPFSSTDKKDENLTIEAEFKVDPSFTNGKTHSTIVSNESIEEEDFVGFSSHSTHLIKAMSLPRVRIERLILPKSKSFYLASTKKRGKSSGFDETMDEVPSFSTIISSDKTEKSSGLNKTMNEVPSFSTIISSTQLELSDSLTNRDDLNKDSIIRHTLPVVPLEVPRKVKPQEKQRDEQKTDAGSVVLKTSKKPKSKTKQATFEDEELRTKSGTLTRPVSDRKPIHSQSKENLILVESNRICASKIEIEKENEKRATSANPAEPKSILRSKRYRKLQPPDDKTAEIDFDDDESSLKAPKSADGKKRKGVCFCIFCRKKQTQFPRHLELKHNTNKHIEMWMNTTDAERKRAILSYYRNVGFSQWEKVTNIIRPIKATREGKITKKVKCKFCEARFSKETLNRHERGCEAIHKMMPKSFKIYRK</sequence>
<dbReference type="AlphaFoldDB" id="A0A7M7PXU9"/>
<keyword evidence="12" id="KW-1185">Reference proteome</keyword>
<keyword evidence="7" id="KW-0156">Chromatin regulator</keyword>
<dbReference type="Proteomes" id="UP000002358">
    <property type="component" value="Unassembled WGS sequence"/>
</dbReference>
<dbReference type="PANTHER" id="PTHR12977:SF4">
    <property type="entry name" value="HISTONE-LYSINE N-METHYLTRANSFERASE KMT5B"/>
    <property type="match status" value="1"/>
</dbReference>
<feature type="compositionally biased region" description="Basic and acidic residues" evidence="9">
    <location>
        <begin position="433"/>
        <end position="449"/>
    </location>
</feature>
<dbReference type="Gene3D" id="2.170.270.10">
    <property type="entry name" value="SET domain"/>
    <property type="match status" value="1"/>
</dbReference>
<dbReference type="InParanoid" id="A0A7M7PXU9"/>
<dbReference type="Gene3D" id="1.10.10.1700">
    <property type="entry name" value="Histone-lysine N-methyltransferase"/>
    <property type="match status" value="1"/>
</dbReference>
<dbReference type="KEGG" id="nvi:116415916"/>
<dbReference type="GO" id="GO:0032259">
    <property type="term" value="P:methylation"/>
    <property type="evidence" value="ECO:0007669"/>
    <property type="project" value="UniProtKB-KW"/>
</dbReference>
<dbReference type="GO" id="GO:0005694">
    <property type="term" value="C:chromosome"/>
    <property type="evidence" value="ECO:0007669"/>
    <property type="project" value="UniProtKB-SubCell"/>
</dbReference>
<dbReference type="SMR" id="A0A7M7PXU9"/>